<keyword evidence="2" id="KW-1185">Reference proteome</keyword>
<protein>
    <submittedName>
        <fullName evidence="1">Uncharacterized protein</fullName>
    </submittedName>
</protein>
<accession>A0A1X2HIP0</accession>
<sequence>MFPAPAQRQQGENQLDNGDRLGQLPIEVIQQIVDLIPEAHAAIWHRSSQVAFPGEIKVVLLIEVGYEGIGQSGASCRSDEKNF</sequence>
<evidence type="ECO:0000313" key="1">
    <source>
        <dbReference type="EMBL" id="ORY98941.1"/>
    </source>
</evidence>
<evidence type="ECO:0000313" key="2">
    <source>
        <dbReference type="Proteomes" id="UP000242180"/>
    </source>
</evidence>
<organism evidence="1 2">
    <name type="scientific">Syncephalastrum racemosum</name>
    <name type="common">Filamentous fungus</name>
    <dbReference type="NCBI Taxonomy" id="13706"/>
    <lineage>
        <taxon>Eukaryota</taxon>
        <taxon>Fungi</taxon>
        <taxon>Fungi incertae sedis</taxon>
        <taxon>Mucoromycota</taxon>
        <taxon>Mucoromycotina</taxon>
        <taxon>Mucoromycetes</taxon>
        <taxon>Mucorales</taxon>
        <taxon>Syncephalastraceae</taxon>
        <taxon>Syncephalastrum</taxon>
    </lineage>
</organism>
<dbReference type="AlphaFoldDB" id="A0A1X2HIP0"/>
<gene>
    <name evidence="1" type="ORF">BCR43DRAFT_513090</name>
</gene>
<comment type="caution">
    <text evidence="1">The sequence shown here is derived from an EMBL/GenBank/DDBJ whole genome shotgun (WGS) entry which is preliminary data.</text>
</comment>
<dbReference type="Proteomes" id="UP000242180">
    <property type="component" value="Unassembled WGS sequence"/>
</dbReference>
<reference evidence="1 2" key="1">
    <citation type="submission" date="2016-07" db="EMBL/GenBank/DDBJ databases">
        <title>Pervasive Adenine N6-methylation of Active Genes in Fungi.</title>
        <authorList>
            <consortium name="DOE Joint Genome Institute"/>
            <person name="Mondo S.J."/>
            <person name="Dannebaum R.O."/>
            <person name="Kuo R.C."/>
            <person name="Labutti K."/>
            <person name="Haridas S."/>
            <person name="Kuo A."/>
            <person name="Salamov A."/>
            <person name="Ahrendt S.R."/>
            <person name="Lipzen A."/>
            <person name="Sullivan W."/>
            <person name="Andreopoulos W.B."/>
            <person name="Clum A."/>
            <person name="Lindquist E."/>
            <person name="Daum C."/>
            <person name="Ramamoorthy G.K."/>
            <person name="Gryganskyi A."/>
            <person name="Culley D."/>
            <person name="Magnuson J.K."/>
            <person name="James T.Y."/>
            <person name="O'Malley M.A."/>
            <person name="Stajich J.E."/>
            <person name="Spatafora J.W."/>
            <person name="Visel A."/>
            <person name="Grigoriev I.V."/>
        </authorList>
    </citation>
    <scope>NUCLEOTIDE SEQUENCE [LARGE SCALE GENOMIC DNA]</scope>
    <source>
        <strain evidence="1 2">NRRL 2496</strain>
    </source>
</reference>
<dbReference type="EMBL" id="MCGN01000003">
    <property type="protein sequence ID" value="ORY98941.1"/>
    <property type="molecule type" value="Genomic_DNA"/>
</dbReference>
<name>A0A1X2HIP0_SYNRA</name>
<proteinExistence type="predicted"/>
<dbReference type="InParanoid" id="A0A1X2HIP0"/>